<keyword evidence="1" id="KW-0547">Nucleotide-binding</keyword>
<gene>
    <name evidence="3" type="ORF">Sdiek1_0375</name>
</gene>
<evidence type="ECO:0000313" key="3">
    <source>
        <dbReference type="EMBL" id="ARU47557.1"/>
    </source>
</evidence>
<reference evidence="4" key="1">
    <citation type="submission" date="2017-05" db="EMBL/GenBank/DDBJ databases">
        <title>Dechlorination kinetics govern the competition between two new strains of the genus Sulfurospirillum.</title>
        <authorList>
            <person name="Buttet G.F."/>
            <person name="Murray A.M."/>
            <person name="Goris T."/>
            <person name="Burion M."/>
            <person name="Lin B."/>
            <person name="Rolle M."/>
            <person name="Maillard J."/>
        </authorList>
    </citation>
    <scope>NUCLEOTIDE SEQUENCE [LARGE SCALE GENOMIC DNA]</scope>
    <source>
        <strain evidence="4">SL2-1</strain>
    </source>
</reference>
<dbReference type="InterPro" id="IPR027417">
    <property type="entry name" value="P-loop_NTPase"/>
</dbReference>
<dbReference type="EMBL" id="CP021416">
    <property type="protein sequence ID" value="ARU47557.1"/>
    <property type="molecule type" value="Genomic_DNA"/>
</dbReference>
<evidence type="ECO:0000313" key="4">
    <source>
        <dbReference type="Proteomes" id="UP000196005"/>
    </source>
</evidence>
<proteinExistence type="predicted"/>
<dbReference type="SUPFAM" id="SSF52540">
    <property type="entry name" value="P-loop containing nucleoside triphosphate hydrolases"/>
    <property type="match status" value="1"/>
</dbReference>
<dbReference type="InterPro" id="IPR017871">
    <property type="entry name" value="ABC_transporter-like_CS"/>
</dbReference>
<evidence type="ECO:0000256" key="1">
    <source>
        <dbReference type="ARBA" id="ARBA00022741"/>
    </source>
</evidence>
<accession>A0A1Y0HHH2</accession>
<dbReference type="KEGG" id="suls:Sdiek1_0375"/>
<dbReference type="PROSITE" id="PS00211">
    <property type="entry name" value="ABC_TRANSPORTER_1"/>
    <property type="match status" value="1"/>
</dbReference>
<keyword evidence="4" id="KW-1185">Reference proteome</keyword>
<evidence type="ECO:0000256" key="2">
    <source>
        <dbReference type="ARBA" id="ARBA00022840"/>
    </source>
</evidence>
<dbReference type="AlphaFoldDB" id="A0A1Y0HHH2"/>
<dbReference type="GO" id="GO:0016887">
    <property type="term" value="F:ATP hydrolysis activity"/>
    <property type="evidence" value="ECO:0007669"/>
    <property type="project" value="InterPro"/>
</dbReference>
<keyword evidence="2" id="KW-0067">ATP-binding</keyword>
<organism evidence="3 4">
    <name type="scientific">Sulfurospirillum diekertiae</name>
    <dbReference type="NCBI Taxonomy" id="1854492"/>
    <lineage>
        <taxon>Bacteria</taxon>
        <taxon>Pseudomonadati</taxon>
        <taxon>Campylobacterota</taxon>
        <taxon>Epsilonproteobacteria</taxon>
        <taxon>Campylobacterales</taxon>
        <taxon>Sulfurospirillaceae</taxon>
        <taxon>Sulfurospirillum</taxon>
    </lineage>
</organism>
<dbReference type="Proteomes" id="UP000196005">
    <property type="component" value="Chromosome"/>
</dbReference>
<sequence length="1259" mass="148270">MSKINQIEKALQEIDATKFHKLLDAYLTKKISAPHSNGTKLGEDKPIKGTPDSYIVLEDGKYIFIEYTAQKTNIVEKFLKDLEKCFDEEKTGIKVVQINKIVLACNSDLNPQEIKQFIDYCSSKNITCEFIGNSYLANDLFSNYPNIAKEFLDISIDTGQILDCVEFIDAYEKNKFSTSLNTTLQFRDVEIQNLRESLANNQITFITGAAGVGKTKLAIDISSLYAKENGFIFKAILNRGANIFDDLKVYFNSQSEQYLIFIDDVNRIHLSLEYLFEYYGEKINQGTIKIIATIRDYAKEKLFDKLPKSISYYELELKPLSDDSIKKIVEKEYSITNHLYLERIADIAQGNPRLALMAASIVKKQNRLDAIYDVTTLYDEYFSSIKKDIEIFEKNDLLLLSVAIISFFRIIDRENTQQIDMIEKAFDISIDAIWKNIEELHRLEVVDMYENNVVKVSDQILSTYLFYKTVFVDKKINIGIFLKHFFPSFKGKFVDALNPLLSSFDTNLILEVLREPVNNLWGESLSNKQHIYEVINTFWFLKQTDILIYFSEAIEQLDNVEIDAEPLDIWKQINTNQTDEILNKLSLFRHDSLENMKISIELIITYLTKVPSKIYEVIIVLTKNFGIKYDSYRYNYSKEKILIDTLWNFTEHGKNQLLTRLFIRVCSEFLKTEFEENKMKGHNFIISRYKPFETENLQELRNDIFEKLDILFSSGNFLGDLENLIQKYPSGISYSADVSNVEKWDVQNILNLIEKYFDSSIYRHCQIVQNLLKSFDGHKLVYDTSIKETFKHQAYELKKLLFLNDVDISLEQPRDKEEKTDWDKIRQIKHDRLADFVKDYTLSDWLQLFDSCKLFFAEQGRDAYNLKSSLNELFHIIAHKNETLYIDILEKYLELGDPFLLNLNMSDLIKIVGKEKAFEFIKKYSFQAQETWLFNLFIAIDESKITSKEAESLLELYKTSSYRSMPSHLDYLIKYCTVDENIFLEIMTILVNRAENEDNRFVDTFSIIFNPFTDIFKLLDQYIYSDIVLFKKAYLFCLNCENHFDYDMMAFNKLINFDINFVDNYIVYILNSHDKSISSHDIHNDFSLIWKRDDYQKIFLRIIEVIYSLKTKQLVWRKGELLKVFFINRENQGEIENRADSLIKKYIDLYFSDNKKIIFIFELISEFSEERKIALISYFIARNDSFELFKQLSLEPMMQSWNGSRIPSLQKEIDFFTSLLSLMTTAPLLRHKQKIQQSIDFLKQDIQRERKSDFMRDDY</sequence>
<dbReference type="RefSeq" id="WP_087437637.1">
    <property type="nucleotide sequence ID" value="NZ_CP021416.1"/>
</dbReference>
<protein>
    <submittedName>
        <fullName evidence="3">Uncharacterized protein</fullName>
    </submittedName>
</protein>
<dbReference type="GO" id="GO:0005524">
    <property type="term" value="F:ATP binding"/>
    <property type="evidence" value="ECO:0007669"/>
    <property type="project" value="UniProtKB-KW"/>
</dbReference>
<name>A0A1Y0HHH2_9BACT</name>